<dbReference type="Proteomes" id="UP000217199">
    <property type="component" value="Unassembled WGS sequence"/>
</dbReference>
<feature type="compositionally biased region" description="Polar residues" evidence="2">
    <location>
        <begin position="1"/>
        <end position="18"/>
    </location>
</feature>
<feature type="region of interest" description="Disordered" evidence="2">
    <location>
        <begin position="1"/>
        <end position="36"/>
    </location>
</feature>
<name>A0A286URU8_9AGAM</name>
<dbReference type="InParanoid" id="A0A286URU8"/>
<feature type="compositionally biased region" description="Polar residues" evidence="2">
    <location>
        <begin position="711"/>
        <end position="726"/>
    </location>
</feature>
<feature type="coiled-coil region" evidence="1">
    <location>
        <begin position="268"/>
        <end position="302"/>
    </location>
</feature>
<dbReference type="OrthoDB" id="2121319at2759"/>
<feature type="region of interest" description="Disordered" evidence="2">
    <location>
        <begin position="364"/>
        <end position="479"/>
    </location>
</feature>
<organism evidence="3 4">
    <name type="scientific">Pyrrhoderma noxium</name>
    <dbReference type="NCBI Taxonomy" id="2282107"/>
    <lineage>
        <taxon>Eukaryota</taxon>
        <taxon>Fungi</taxon>
        <taxon>Dikarya</taxon>
        <taxon>Basidiomycota</taxon>
        <taxon>Agaricomycotina</taxon>
        <taxon>Agaricomycetes</taxon>
        <taxon>Hymenochaetales</taxon>
        <taxon>Hymenochaetaceae</taxon>
        <taxon>Pyrrhoderma</taxon>
    </lineage>
</organism>
<feature type="region of interest" description="Disordered" evidence="2">
    <location>
        <begin position="519"/>
        <end position="733"/>
    </location>
</feature>
<evidence type="ECO:0000256" key="2">
    <source>
        <dbReference type="SAM" id="MobiDB-lite"/>
    </source>
</evidence>
<dbReference type="AlphaFoldDB" id="A0A286URU8"/>
<feature type="compositionally biased region" description="Polar residues" evidence="2">
    <location>
        <begin position="370"/>
        <end position="382"/>
    </location>
</feature>
<feature type="compositionally biased region" description="Low complexity" evidence="2">
    <location>
        <begin position="671"/>
        <end position="683"/>
    </location>
</feature>
<dbReference type="STRING" id="2282107.A0A286URU8"/>
<reference evidence="3 4" key="1">
    <citation type="journal article" date="2017" name="Mol. Ecol.">
        <title>Comparative and population genomic landscape of Phellinus noxius: A hypervariable fungus causing root rot in trees.</title>
        <authorList>
            <person name="Chung C.L."/>
            <person name="Lee T.J."/>
            <person name="Akiba M."/>
            <person name="Lee H.H."/>
            <person name="Kuo T.H."/>
            <person name="Liu D."/>
            <person name="Ke H.M."/>
            <person name="Yokoi T."/>
            <person name="Roa M.B."/>
            <person name="Lu M.J."/>
            <person name="Chang Y.Y."/>
            <person name="Ann P.J."/>
            <person name="Tsai J.N."/>
            <person name="Chen C.Y."/>
            <person name="Tzean S.S."/>
            <person name="Ota Y."/>
            <person name="Hattori T."/>
            <person name="Sahashi N."/>
            <person name="Liou R.F."/>
            <person name="Kikuchi T."/>
            <person name="Tsai I.J."/>
        </authorList>
    </citation>
    <scope>NUCLEOTIDE SEQUENCE [LARGE SCALE GENOMIC DNA]</scope>
    <source>
        <strain evidence="3 4">FFPRI411160</strain>
    </source>
</reference>
<feature type="compositionally biased region" description="Acidic residues" evidence="2">
    <location>
        <begin position="320"/>
        <end position="334"/>
    </location>
</feature>
<dbReference type="EMBL" id="NBII01000002">
    <property type="protein sequence ID" value="PAV22195.1"/>
    <property type="molecule type" value="Genomic_DNA"/>
</dbReference>
<dbReference type="PANTHER" id="PTHR38120:SF1">
    <property type="entry name" value="M PROTEIN, SEROTYPE 2.1"/>
    <property type="match status" value="1"/>
</dbReference>
<evidence type="ECO:0000313" key="4">
    <source>
        <dbReference type="Proteomes" id="UP000217199"/>
    </source>
</evidence>
<comment type="caution">
    <text evidence="3">The sequence shown here is derived from an EMBL/GenBank/DDBJ whole genome shotgun (WGS) entry which is preliminary data.</text>
</comment>
<keyword evidence="4" id="KW-1185">Reference proteome</keyword>
<gene>
    <name evidence="3" type="ORF">PNOK_0215200</name>
</gene>
<proteinExistence type="predicted"/>
<sequence>MATSTARFPNSRRSSSIAGPTAASIARGATARSAVSPKVNASLNGINRRGSLSARPISLSTANHDDGHAAREGLAAALKRETEEKEELLVRIQNKDQNISELKKENTTLTTNLNTAETRLAELYADQARAEEETVARLELVDRLRAQIQEIEREKREVLRRYNEQTATFDAERQSFYDNEQHLKSRIQSLIQARKAAELLPKPSIQSFAETITDDGTMSLAEEFGTSIDATGSKATESDDEDEPAEMTALRLELSTLSTSYSSLQNTVQLLSSQLLDLKRVNNQLQEENESYNILLREKTLNGQFDILKSVGAKEVDSSSTDEDDNCDDTEDYDKEDHTSRGARTPLDPVDELAEDMDSAVYGEEAGQDTLVQDDTGSLSSSENRDKSRRTGRGGRRVKNSSSSPPPKGESLADLPVAGPGLDLAAELGRAENQAIIDGTADPTTRDRSSSNAKGKRGKRSSIDKKTSEAKLDSSGDLDALRNEVKSLKDANKALSLYASKIIDRIIAQEGFEHVLAADYEKPPPSPVKKQVVKKPSVEETKPKPRPQSAIFGLAFPSSEPPIQPSQPNGATVNDTLPPYVTEKTTRTQRRSMSFDWKGFSMFGGSSEKKTEPNPNLRPLSLRPGATSVVSARKLDTTEDDEDRRERERLHATMKLMGINKPMTSAPPTPSAASMANTTSTSPYPQSEVAPPKSAIASRFSFFRSRSTASDVSPNTPTQASTQSGPLTAEALERAEAVTTLAALDEREKVLSAEIAKGSHGGFTELPSRRQRGEGRSRKSRKSGGSGSGSTVWSAGMSTHREEDSD</sequence>
<feature type="region of interest" description="Disordered" evidence="2">
    <location>
        <begin position="226"/>
        <end position="245"/>
    </location>
</feature>
<keyword evidence="1" id="KW-0175">Coiled coil</keyword>
<feature type="compositionally biased region" description="Basic and acidic residues" evidence="2">
    <location>
        <begin position="461"/>
        <end position="479"/>
    </location>
</feature>
<feature type="compositionally biased region" description="Basic residues" evidence="2">
    <location>
        <begin position="387"/>
        <end position="399"/>
    </location>
</feature>
<accession>A0A286URU8</accession>
<feature type="coiled-coil region" evidence="1">
    <location>
        <begin position="71"/>
        <end position="168"/>
    </location>
</feature>
<feature type="compositionally biased region" description="Low complexity" evidence="2">
    <location>
        <begin position="613"/>
        <end position="624"/>
    </location>
</feature>
<feature type="region of interest" description="Disordered" evidence="2">
    <location>
        <begin position="313"/>
        <end position="351"/>
    </location>
</feature>
<evidence type="ECO:0000256" key="1">
    <source>
        <dbReference type="SAM" id="Coils"/>
    </source>
</evidence>
<feature type="region of interest" description="Disordered" evidence="2">
    <location>
        <begin position="755"/>
        <end position="806"/>
    </location>
</feature>
<dbReference type="PANTHER" id="PTHR38120">
    <property type="entry name" value="EXPRESSED PROTEIN"/>
    <property type="match status" value="1"/>
</dbReference>
<feature type="compositionally biased region" description="Low complexity" evidence="2">
    <location>
        <begin position="694"/>
        <end position="710"/>
    </location>
</feature>
<feature type="compositionally biased region" description="Basic and acidic residues" evidence="2">
    <location>
        <begin position="767"/>
        <end position="777"/>
    </location>
</feature>
<evidence type="ECO:0000313" key="3">
    <source>
        <dbReference type="EMBL" id="PAV22195.1"/>
    </source>
</evidence>
<protein>
    <submittedName>
        <fullName evidence="3">M serotype</fullName>
    </submittedName>
</protein>